<comment type="cofactor">
    <cofactor evidence="1 19">
        <name>Mg(2+)</name>
        <dbReference type="ChEBI" id="CHEBI:18420"/>
    </cofactor>
</comment>
<name>A0A1T0CRT5_9GAMM</name>
<dbReference type="InterPro" id="IPR003805">
    <property type="entry name" value="CobS"/>
</dbReference>
<comment type="similarity">
    <text evidence="4 19">Belongs to the CobS family.</text>
</comment>
<evidence type="ECO:0000256" key="5">
    <source>
        <dbReference type="ARBA" id="ARBA00013200"/>
    </source>
</evidence>
<feature type="transmembrane region" description="Helical" evidence="19">
    <location>
        <begin position="173"/>
        <end position="206"/>
    </location>
</feature>
<evidence type="ECO:0000256" key="11">
    <source>
        <dbReference type="ARBA" id="ARBA00022842"/>
    </source>
</evidence>
<evidence type="ECO:0000256" key="13">
    <source>
        <dbReference type="ARBA" id="ARBA00023136"/>
    </source>
</evidence>
<dbReference type="PANTHER" id="PTHR34148">
    <property type="entry name" value="ADENOSYLCOBINAMIDE-GDP RIBAZOLETRANSFERASE"/>
    <property type="match status" value="1"/>
</dbReference>
<reference evidence="20 21" key="1">
    <citation type="submission" date="2017-02" db="EMBL/GenBank/DDBJ databases">
        <title>Draft genome sequence of Moraxella porci CCUG 54912T type strain.</title>
        <authorList>
            <person name="Salva-Serra F."/>
            <person name="Engstrom-Jakobsson H."/>
            <person name="Thorell K."/>
            <person name="Jaen-Luchoro D."/>
            <person name="Gonzales-Siles L."/>
            <person name="Karlsson R."/>
            <person name="Yazdan S."/>
            <person name="Boulund F."/>
            <person name="Johnning A."/>
            <person name="Engstrand L."/>
            <person name="Kristiansson E."/>
            <person name="Moore E."/>
        </authorList>
    </citation>
    <scope>NUCLEOTIDE SEQUENCE [LARGE SCALE GENOMIC DNA]</scope>
    <source>
        <strain evidence="20 21">CCUG 54912</strain>
    </source>
</reference>
<dbReference type="AlphaFoldDB" id="A0A1T0CRT5"/>
<protein>
    <recommendedName>
        <fullName evidence="6 19">Adenosylcobinamide-GDP ribazoletransferase</fullName>
        <ecNumber evidence="5 19">2.7.8.26</ecNumber>
    </recommendedName>
    <alternativeName>
        <fullName evidence="16 19">Cobalamin synthase</fullName>
    </alternativeName>
    <alternativeName>
        <fullName evidence="15 19">Cobalamin-5'-phosphate synthase</fullName>
    </alternativeName>
</protein>
<evidence type="ECO:0000256" key="16">
    <source>
        <dbReference type="ARBA" id="ARBA00032853"/>
    </source>
</evidence>
<evidence type="ECO:0000256" key="6">
    <source>
        <dbReference type="ARBA" id="ARBA00015850"/>
    </source>
</evidence>
<dbReference type="Proteomes" id="UP000190683">
    <property type="component" value="Unassembled WGS sequence"/>
</dbReference>
<feature type="transmembrane region" description="Helical" evidence="19">
    <location>
        <begin position="56"/>
        <end position="76"/>
    </location>
</feature>
<dbReference type="PANTHER" id="PTHR34148:SF1">
    <property type="entry name" value="ADENOSYLCOBINAMIDE-GDP RIBAZOLETRANSFERASE"/>
    <property type="match status" value="1"/>
</dbReference>
<comment type="pathway">
    <text evidence="3 19">Cofactor biosynthesis; adenosylcobalamin biosynthesis; adenosylcobalamin from cob(II)yrinate a,c-diamide: step 7/7.</text>
</comment>
<feature type="transmembrane region" description="Helical" evidence="19">
    <location>
        <begin position="31"/>
        <end position="49"/>
    </location>
</feature>
<evidence type="ECO:0000256" key="10">
    <source>
        <dbReference type="ARBA" id="ARBA00022692"/>
    </source>
</evidence>
<feature type="transmembrane region" description="Helical" evidence="19">
    <location>
        <begin position="133"/>
        <end position="153"/>
    </location>
</feature>
<dbReference type="NCBIfam" id="TIGR00317">
    <property type="entry name" value="cobS"/>
    <property type="match status" value="1"/>
</dbReference>
<keyword evidence="12 19" id="KW-1133">Transmembrane helix</keyword>
<gene>
    <name evidence="19" type="primary">cobS</name>
    <name evidence="20" type="ORF">B0681_05690</name>
</gene>
<dbReference type="GO" id="GO:0008818">
    <property type="term" value="F:cobalamin 5'-phosphate synthase activity"/>
    <property type="evidence" value="ECO:0007669"/>
    <property type="project" value="UniProtKB-UniRule"/>
</dbReference>
<keyword evidence="8 19" id="KW-0169">Cobalamin biosynthesis</keyword>
<comment type="catalytic activity">
    <reaction evidence="18 19">
        <text>alpha-ribazole 5'-phosphate + adenosylcob(III)inamide-GDP = adenosylcob(III)alamin 5'-phosphate + GMP + H(+)</text>
        <dbReference type="Rhea" id="RHEA:23560"/>
        <dbReference type="ChEBI" id="CHEBI:15378"/>
        <dbReference type="ChEBI" id="CHEBI:57918"/>
        <dbReference type="ChEBI" id="CHEBI:58115"/>
        <dbReference type="ChEBI" id="CHEBI:60487"/>
        <dbReference type="ChEBI" id="CHEBI:60493"/>
        <dbReference type="EC" id="2.7.8.26"/>
    </reaction>
</comment>
<dbReference type="EMBL" id="MUYV01000006">
    <property type="protein sequence ID" value="OOS25055.1"/>
    <property type="molecule type" value="Genomic_DNA"/>
</dbReference>
<accession>A0A1T0CRT5</accession>
<evidence type="ECO:0000256" key="2">
    <source>
        <dbReference type="ARBA" id="ARBA00004651"/>
    </source>
</evidence>
<keyword evidence="11 19" id="KW-0460">Magnesium</keyword>
<comment type="subcellular location">
    <subcellularLocation>
        <location evidence="2 19">Cell membrane</location>
        <topology evidence="2 19">Multi-pass membrane protein</topology>
    </subcellularLocation>
</comment>
<evidence type="ECO:0000256" key="3">
    <source>
        <dbReference type="ARBA" id="ARBA00004663"/>
    </source>
</evidence>
<comment type="function">
    <text evidence="14 19">Joins adenosylcobinamide-GDP and alpha-ribazole to generate adenosylcobalamin (Ado-cobalamin). Also synthesizes adenosylcobalamin 5'-phosphate from adenosylcobinamide-GDP and alpha-ribazole 5'-phosphate.</text>
</comment>
<keyword evidence="21" id="KW-1185">Reference proteome</keyword>
<keyword evidence="13 19" id="KW-0472">Membrane</keyword>
<evidence type="ECO:0000256" key="18">
    <source>
        <dbReference type="ARBA" id="ARBA00049504"/>
    </source>
</evidence>
<comment type="caution">
    <text evidence="20">The sequence shown here is derived from an EMBL/GenBank/DDBJ whole genome shotgun (WGS) entry which is preliminary data.</text>
</comment>
<keyword evidence="7 19" id="KW-1003">Cell membrane</keyword>
<evidence type="ECO:0000256" key="15">
    <source>
        <dbReference type="ARBA" id="ARBA00032605"/>
    </source>
</evidence>
<evidence type="ECO:0000256" key="19">
    <source>
        <dbReference type="HAMAP-Rule" id="MF_00719"/>
    </source>
</evidence>
<feature type="transmembrane region" description="Helical" evidence="19">
    <location>
        <begin position="107"/>
        <end position="128"/>
    </location>
</feature>
<evidence type="ECO:0000313" key="21">
    <source>
        <dbReference type="Proteomes" id="UP000190683"/>
    </source>
</evidence>
<evidence type="ECO:0000313" key="20">
    <source>
        <dbReference type="EMBL" id="OOS25055.1"/>
    </source>
</evidence>
<proteinExistence type="inferred from homology"/>
<dbReference type="Pfam" id="PF02654">
    <property type="entry name" value="CobS"/>
    <property type="match status" value="1"/>
</dbReference>
<sequence length="244" mass="26478">MIPFLIAVQFMTTIPIKLPCLPSREQNALSMLFYPVIGLMIGGVLWLVASYVQLPIMLLSCAVMVVWVWLTGGLHLDGLADTADAWVGGFSDRQRTLTIMKDPNTGAMGVIAIVLCLALKWAAVYCLLELDAVLALLFVPMLGRMSALALFATTPYVRQNGLGSALQDVPKCLLWLVMLSFGAAVFALSWQMAVVMIGVWAVMLAWLRWRFVGRIGGITGDTVGASIEMVEVVMLVAVVAMCSH</sequence>
<evidence type="ECO:0000256" key="9">
    <source>
        <dbReference type="ARBA" id="ARBA00022679"/>
    </source>
</evidence>
<dbReference type="STRING" id="573983.B0681_05690"/>
<evidence type="ECO:0000256" key="12">
    <source>
        <dbReference type="ARBA" id="ARBA00022989"/>
    </source>
</evidence>
<keyword evidence="10 19" id="KW-0812">Transmembrane</keyword>
<keyword evidence="9 19" id="KW-0808">Transferase</keyword>
<dbReference type="GO" id="GO:0005886">
    <property type="term" value="C:plasma membrane"/>
    <property type="evidence" value="ECO:0007669"/>
    <property type="project" value="UniProtKB-SubCell"/>
</dbReference>
<dbReference type="UniPathway" id="UPA00148">
    <property type="reaction ID" value="UER00238"/>
</dbReference>
<dbReference type="HAMAP" id="MF_00719">
    <property type="entry name" value="CobS"/>
    <property type="match status" value="1"/>
</dbReference>
<evidence type="ECO:0000256" key="1">
    <source>
        <dbReference type="ARBA" id="ARBA00001946"/>
    </source>
</evidence>
<dbReference type="EC" id="2.7.8.26" evidence="5 19"/>
<comment type="catalytic activity">
    <reaction evidence="17 19">
        <text>alpha-ribazole + adenosylcob(III)inamide-GDP = adenosylcob(III)alamin + GMP + H(+)</text>
        <dbReference type="Rhea" id="RHEA:16049"/>
        <dbReference type="ChEBI" id="CHEBI:10329"/>
        <dbReference type="ChEBI" id="CHEBI:15378"/>
        <dbReference type="ChEBI" id="CHEBI:18408"/>
        <dbReference type="ChEBI" id="CHEBI:58115"/>
        <dbReference type="ChEBI" id="CHEBI:60487"/>
        <dbReference type="EC" id="2.7.8.26"/>
    </reaction>
</comment>
<evidence type="ECO:0000256" key="17">
    <source>
        <dbReference type="ARBA" id="ARBA00048623"/>
    </source>
</evidence>
<dbReference type="NCBIfam" id="NF001278">
    <property type="entry name" value="PRK00235.1-5"/>
    <property type="match status" value="1"/>
</dbReference>
<dbReference type="GO" id="GO:0009236">
    <property type="term" value="P:cobalamin biosynthetic process"/>
    <property type="evidence" value="ECO:0007669"/>
    <property type="project" value="UniProtKB-UniRule"/>
</dbReference>
<evidence type="ECO:0000256" key="14">
    <source>
        <dbReference type="ARBA" id="ARBA00025228"/>
    </source>
</evidence>
<organism evidence="20 21">
    <name type="scientific">Moraxella porci DSM 25326</name>
    <dbReference type="NCBI Taxonomy" id="573983"/>
    <lineage>
        <taxon>Bacteria</taxon>
        <taxon>Pseudomonadati</taxon>
        <taxon>Pseudomonadota</taxon>
        <taxon>Gammaproteobacteria</taxon>
        <taxon>Moraxellales</taxon>
        <taxon>Moraxellaceae</taxon>
        <taxon>Moraxella</taxon>
    </lineage>
</organism>
<evidence type="ECO:0000256" key="8">
    <source>
        <dbReference type="ARBA" id="ARBA00022573"/>
    </source>
</evidence>
<evidence type="ECO:0000256" key="4">
    <source>
        <dbReference type="ARBA" id="ARBA00010561"/>
    </source>
</evidence>
<dbReference type="GO" id="GO:0051073">
    <property type="term" value="F:adenosylcobinamide-GDP ribazoletransferase activity"/>
    <property type="evidence" value="ECO:0007669"/>
    <property type="project" value="UniProtKB-UniRule"/>
</dbReference>
<dbReference type="RefSeq" id="WP_078317892.1">
    <property type="nucleotide sequence ID" value="NZ_MUYV01000006.1"/>
</dbReference>
<evidence type="ECO:0000256" key="7">
    <source>
        <dbReference type="ARBA" id="ARBA00022475"/>
    </source>
</evidence>